<feature type="region of interest" description="Disordered" evidence="1">
    <location>
        <begin position="153"/>
        <end position="172"/>
    </location>
</feature>
<protein>
    <submittedName>
        <fullName evidence="3">Uncharacterized protein</fullName>
    </submittedName>
</protein>
<feature type="signal peptide" evidence="2">
    <location>
        <begin position="1"/>
        <end position="18"/>
    </location>
</feature>
<keyword evidence="2" id="KW-0732">Signal</keyword>
<feature type="compositionally biased region" description="Gly residues" evidence="1">
    <location>
        <begin position="78"/>
        <end position="87"/>
    </location>
</feature>
<accession>A0ABP1R8S2</accession>
<sequence>MVSKQLLIFPILAAIAAAAPQGYPVSISAPSFAGKYGAALFGQRYNENTDADRVTLNLGFKKESGQSAGSNMANYGGGGGGGMGMGQPGPHPGGPGPHGPAGFPGPGGFPGGPVGNPYAAAAGGGYGYGGQQAGGHASQFNKLGLDVGITREKGQKHAQGQQQGVVVGFGRR</sequence>
<feature type="chain" id="PRO_5045434112" evidence="2">
    <location>
        <begin position="19"/>
        <end position="172"/>
    </location>
</feature>
<dbReference type="Proteomes" id="UP001642540">
    <property type="component" value="Unassembled WGS sequence"/>
</dbReference>
<feature type="region of interest" description="Disordered" evidence="1">
    <location>
        <begin position="78"/>
        <end position="110"/>
    </location>
</feature>
<organism evidence="3 4">
    <name type="scientific">Orchesella dallaii</name>
    <dbReference type="NCBI Taxonomy" id="48710"/>
    <lineage>
        <taxon>Eukaryota</taxon>
        <taxon>Metazoa</taxon>
        <taxon>Ecdysozoa</taxon>
        <taxon>Arthropoda</taxon>
        <taxon>Hexapoda</taxon>
        <taxon>Collembola</taxon>
        <taxon>Entomobryomorpha</taxon>
        <taxon>Entomobryoidea</taxon>
        <taxon>Orchesellidae</taxon>
        <taxon>Orchesellinae</taxon>
        <taxon>Orchesella</taxon>
    </lineage>
</organism>
<feature type="compositionally biased region" description="Low complexity" evidence="1">
    <location>
        <begin position="159"/>
        <end position="172"/>
    </location>
</feature>
<evidence type="ECO:0000313" key="4">
    <source>
        <dbReference type="Proteomes" id="UP001642540"/>
    </source>
</evidence>
<name>A0ABP1R8S2_9HEXA</name>
<keyword evidence="4" id="KW-1185">Reference proteome</keyword>
<proteinExistence type="predicted"/>
<evidence type="ECO:0000256" key="2">
    <source>
        <dbReference type="SAM" id="SignalP"/>
    </source>
</evidence>
<reference evidence="3 4" key="1">
    <citation type="submission" date="2024-08" db="EMBL/GenBank/DDBJ databases">
        <authorList>
            <person name="Cucini C."/>
            <person name="Frati F."/>
        </authorList>
    </citation>
    <scope>NUCLEOTIDE SEQUENCE [LARGE SCALE GENOMIC DNA]</scope>
</reference>
<feature type="compositionally biased region" description="Pro residues" evidence="1">
    <location>
        <begin position="89"/>
        <end position="98"/>
    </location>
</feature>
<evidence type="ECO:0000256" key="1">
    <source>
        <dbReference type="SAM" id="MobiDB-lite"/>
    </source>
</evidence>
<dbReference type="EMBL" id="CAXLJM020000068">
    <property type="protein sequence ID" value="CAL8122494.1"/>
    <property type="molecule type" value="Genomic_DNA"/>
</dbReference>
<gene>
    <name evidence="3" type="ORF">ODALV1_LOCUS19831</name>
</gene>
<evidence type="ECO:0000313" key="3">
    <source>
        <dbReference type="EMBL" id="CAL8122494.1"/>
    </source>
</evidence>
<comment type="caution">
    <text evidence="3">The sequence shown here is derived from an EMBL/GenBank/DDBJ whole genome shotgun (WGS) entry which is preliminary data.</text>
</comment>